<dbReference type="EMBL" id="CM000833">
    <property type="protein sequence ID" value="EET04318.1"/>
    <property type="molecule type" value="Genomic_DNA"/>
</dbReference>
<evidence type="ECO:0000256" key="1">
    <source>
        <dbReference type="SAM" id="MobiDB-lite"/>
    </source>
</evidence>
<organism evidence="2">
    <name type="scientific">Burkholderia pseudomallei 1710a</name>
    <dbReference type="NCBI Taxonomy" id="320371"/>
    <lineage>
        <taxon>Bacteria</taxon>
        <taxon>Pseudomonadati</taxon>
        <taxon>Pseudomonadota</taxon>
        <taxon>Betaproteobacteria</taxon>
        <taxon>Burkholderiales</taxon>
        <taxon>Burkholderiaceae</taxon>
        <taxon>Burkholderia</taxon>
        <taxon>pseudomallei group</taxon>
    </lineage>
</organism>
<sequence>MRHLTRNERRVTYGRLQRVNRRRGGAGHRRRRRLSVIRREVASR</sequence>
<dbReference type="Proteomes" id="UP000001812">
    <property type="component" value="Chromosome II"/>
</dbReference>
<proteinExistence type="predicted"/>
<name>A0A0E1VTU7_BURPE</name>
<feature type="compositionally biased region" description="Basic residues" evidence="1">
    <location>
        <begin position="20"/>
        <end position="36"/>
    </location>
</feature>
<evidence type="ECO:0000313" key="2">
    <source>
        <dbReference type="EMBL" id="EET04318.1"/>
    </source>
</evidence>
<reference evidence="2" key="1">
    <citation type="submission" date="2009-05" db="EMBL/GenBank/DDBJ databases">
        <authorList>
            <person name="Harkins D.M."/>
            <person name="DeShazer D."/>
            <person name="Woods D.E."/>
            <person name="Brinkac L.M."/>
            <person name="Brown K.A."/>
            <person name="Hung G.C."/>
            <person name="Tuanyok A."/>
            <person name="Zhang B."/>
            <person name="Nierman W.C."/>
        </authorList>
    </citation>
    <scope>NUCLEOTIDE SEQUENCE [LARGE SCALE GENOMIC DNA]</scope>
    <source>
        <strain evidence="2">1710a</strain>
    </source>
</reference>
<protein>
    <submittedName>
        <fullName evidence="2">Uncharacterized protein</fullName>
    </submittedName>
</protein>
<feature type="region of interest" description="Disordered" evidence="1">
    <location>
        <begin position="20"/>
        <end position="44"/>
    </location>
</feature>
<dbReference type="AlphaFoldDB" id="A0A0E1VTU7"/>
<dbReference type="HOGENOM" id="CLU_3213500_0_0_4"/>
<accession>A0A0E1VTU7</accession>
<gene>
    <name evidence="2" type="ORF">BURPS1710A_A2824</name>
</gene>